<accession>A0ACB9DIW9</accession>
<proteinExistence type="predicted"/>
<dbReference type="Proteomes" id="UP001055879">
    <property type="component" value="Linkage Group LG03"/>
</dbReference>
<evidence type="ECO:0000313" key="1">
    <source>
        <dbReference type="EMBL" id="KAI3746594.1"/>
    </source>
</evidence>
<dbReference type="EMBL" id="CM042049">
    <property type="protein sequence ID" value="KAI3746594.1"/>
    <property type="molecule type" value="Genomic_DNA"/>
</dbReference>
<reference evidence="1 2" key="2">
    <citation type="journal article" date="2022" name="Mol. Ecol. Resour.">
        <title>The genomes of chicory, endive, great burdock and yacon provide insights into Asteraceae paleo-polyploidization history and plant inulin production.</title>
        <authorList>
            <person name="Fan W."/>
            <person name="Wang S."/>
            <person name="Wang H."/>
            <person name="Wang A."/>
            <person name="Jiang F."/>
            <person name="Liu H."/>
            <person name="Zhao H."/>
            <person name="Xu D."/>
            <person name="Zhang Y."/>
        </authorList>
    </citation>
    <scope>NUCLEOTIDE SEQUENCE [LARGE SCALE GENOMIC DNA]</scope>
    <source>
        <strain evidence="2">cv. Niubang</strain>
    </source>
</reference>
<name>A0ACB9DIW9_ARCLA</name>
<comment type="caution">
    <text evidence="1">The sequence shown here is derived from an EMBL/GenBank/DDBJ whole genome shotgun (WGS) entry which is preliminary data.</text>
</comment>
<evidence type="ECO:0000313" key="2">
    <source>
        <dbReference type="Proteomes" id="UP001055879"/>
    </source>
</evidence>
<protein>
    <submittedName>
        <fullName evidence="1">Uncharacterized protein</fullName>
    </submittedName>
</protein>
<organism evidence="1 2">
    <name type="scientific">Arctium lappa</name>
    <name type="common">Greater burdock</name>
    <name type="synonym">Lappa major</name>
    <dbReference type="NCBI Taxonomy" id="4217"/>
    <lineage>
        <taxon>Eukaryota</taxon>
        <taxon>Viridiplantae</taxon>
        <taxon>Streptophyta</taxon>
        <taxon>Embryophyta</taxon>
        <taxon>Tracheophyta</taxon>
        <taxon>Spermatophyta</taxon>
        <taxon>Magnoliopsida</taxon>
        <taxon>eudicotyledons</taxon>
        <taxon>Gunneridae</taxon>
        <taxon>Pentapetalae</taxon>
        <taxon>asterids</taxon>
        <taxon>campanulids</taxon>
        <taxon>Asterales</taxon>
        <taxon>Asteraceae</taxon>
        <taxon>Carduoideae</taxon>
        <taxon>Cardueae</taxon>
        <taxon>Arctiinae</taxon>
        <taxon>Arctium</taxon>
    </lineage>
</organism>
<keyword evidence="2" id="KW-1185">Reference proteome</keyword>
<reference evidence="2" key="1">
    <citation type="journal article" date="2022" name="Mol. Ecol. Resour.">
        <title>The genomes of chicory, endive, great burdock and yacon provide insights into Asteraceae palaeo-polyploidization history and plant inulin production.</title>
        <authorList>
            <person name="Fan W."/>
            <person name="Wang S."/>
            <person name="Wang H."/>
            <person name="Wang A."/>
            <person name="Jiang F."/>
            <person name="Liu H."/>
            <person name="Zhao H."/>
            <person name="Xu D."/>
            <person name="Zhang Y."/>
        </authorList>
    </citation>
    <scope>NUCLEOTIDE SEQUENCE [LARGE SCALE GENOMIC DNA]</scope>
    <source>
        <strain evidence="2">cv. Niubang</strain>
    </source>
</reference>
<gene>
    <name evidence="1" type="ORF">L6452_09030</name>
</gene>
<sequence>MGFRDLPRDLRSWHKSSASPGFLLVHCFGRNFFVIAPERTVGLISDYSKPHGYTIPILHSSIGFQSTSTSLVKGLPMINS</sequence>